<dbReference type="EMBL" id="RJJX01000012">
    <property type="protein sequence ID" value="RUT78051.1"/>
    <property type="molecule type" value="Genomic_DNA"/>
</dbReference>
<evidence type="ECO:0000313" key="2">
    <source>
        <dbReference type="Proteomes" id="UP000282985"/>
    </source>
</evidence>
<proteinExistence type="predicted"/>
<dbReference type="AlphaFoldDB" id="A0A434AUC5"/>
<reference evidence="1 2" key="1">
    <citation type="submission" date="2018-11" db="EMBL/GenBank/DDBJ databases">
        <title>Parancylomarina longa gen. nov., sp. nov., isolated from sediments of southern Okinawa.</title>
        <authorList>
            <person name="Fu T."/>
        </authorList>
    </citation>
    <scope>NUCLEOTIDE SEQUENCE [LARGE SCALE GENOMIC DNA]</scope>
    <source>
        <strain evidence="1 2">T3-2 S1-C</strain>
    </source>
</reference>
<dbReference type="InterPro" id="IPR042099">
    <property type="entry name" value="ANL_N_sf"/>
</dbReference>
<name>A0A434AUC5_9BACT</name>
<dbReference type="OrthoDB" id="182577at2"/>
<dbReference type="Proteomes" id="UP000282985">
    <property type="component" value="Unassembled WGS sequence"/>
</dbReference>
<protein>
    <submittedName>
        <fullName evidence="1">Acyl transferase</fullName>
    </submittedName>
</protein>
<sequence>MIEAKEIFSVGNENEFKALALKIFRFQAKNNKLYQQYLNHLDCKVSAITSLESIPFLPIEFFKSHKIVSTDAEAQAIFTSSGTTGNLTSRHFVPDLSIYEASFKLGFQQFYGSIEDYCVLALLPSYLEREGSSLIYMMEHLIRDSKHPQSGFYLHNHKELLATISELQKNKQKILLLGVSFALLDLAENHQLNLEDIIVMETGGMKGRRKEITREELHAFLCKQFGVNHIHSEYGMTELLSQAYSKGNSLFRTPAWMKIMIRDTYDPFSYEKTGRTGGVNVIDLANINSCSFIETKDLGKIHTDGSFEILGRFDHSDIRGCNLLVNE</sequence>
<dbReference type="SUPFAM" id="SSF56801">
    <property type="entry name" value="Acetyl-CoA synthetase-like"/>
    <property type="match status" value="1"/>
</dbReference>
<organism evidence="1 2">
    <name type="scientific">Ancylomarina longa</name>
    <dbReference type="NCBI Taxonomy" id="2487017"/>
    <lineage>
        <taxon>Bacteria</taxon>
        <taxon>Pseudomonadati</taxon>
        <taxon>Bacteroidota</taxon>
        <taxon>Bacteroidia</taxon>
        <taxon>Marinilabiliales</taxon>
        <taxon>Marinifilaceae</taxon>
        <taxon>Ancylomarina</taxon>
    </lineage>
</organism>
<gene>
    <name evidence="1" type="ORF">DLK05_10430</name>
</gene>
<comment type="caution">
    <text evidence="1">The sequence shown here is derived from an EMBL/GenBank/DDBJ whole genome shotgun (WGS) entry which is preliminary data.</text>
</comment>
<dbReference type="Gene3D" id="3.40.50.12780">
    <property type="entry name" value="N-terminal domain of ligase-like"/>
    <property type="match status" value="1"/>
</dbReference>
<dbReference type="GO" id="GO:0016740">
    <property type="term" value="F:transferase activity"/>
    <property type="evidence" value="ECO:0007669"/>
    <property type="project" value="UniProtKB-KW"/>
</dbReference>
<dbReference type="RefSeq" id="WP_127343916.1">
    <property type="nucleotide sequence ID" value="NZ_RJJX01000012.1"/>
</dbReference>
<evidence type="ECO:0000313" key="1">
    <source>
        <dbReference type="EMBL" id="RUT78051.1"/>
    </source>
</evidence>
<accession>A0A434AUC5</accession>
<keyword evidence="1" id="KW-0808">Transferase</keyword>
<keyword evidence="2" id="KW-1185">Reference proteome</keyword>